<dbReference type="InterPro" id="IPR001148">
    <property type="entry name" value="CA_dom"/>
</dbReference>
<dbReference type="InterPro" id="IPR023561">
    <property type="entry name" value="Carbonic_anhydrase_a-class"/>
</dbReference>
<dbReference type="InterPro" id="IPR036398">
    <property type="entry name" value="CA_dom_sf"/>
</dbReference>
<comment type="catalytic activity">
    <reaction evidence="7">
        <text>hydrogencarbonate + H(+) = CO2 + H2O</text>
        <dbReference type="Rhea" id="RHEA:10748"/>
        <dbReference type="ChEBI" id="CHEBI:15377"/>
        <dbReference type="ChEBI" id="CHEBI:15378"/>
        <dbReference type="ChEBI" id="CHEBI:16526"/>
        <dbReference type="ChEBI" id="CHEBI:17544"/>
        <dbReference type="EC" id="4.2.1.1"/>
    </reaction>
</comment>
<protein>
    <recommendedName>
        <fullName evidence="3">carbonic anhydrase</fullName>
        <ecNumber evidence="3">4.2.1.1</ecNumber>
    </recommendedName>
</protein>
<evidence type="ECO:0000259" key="8">
    <source>
        <dbReference type="PROSITE" id="PS51144"/>
    </source>
</evidence>
<dbReference type="PROSITE" id="PS51144">
    <property type="entry name" value="ALPHA_CA_2"/>
    <property type="match status" value="1"/>
</dbReference>
<evidence type="ECO:0000256" key="3">
    <source>
        <dbReference type="ARBA" id="ARBA00012925"/>
    </source>
</evidence>
<comment type="similarity">
    <text evidence="2">Belongs to the alpha-carbonic anhydrase family.</text>
</comment>
<sequence length="220" mass="24421">MWTVTMKNDGHAVIISGFGKWNEQPCITKGLGSTYMLSQFHFHWSQGPNDGEHTVDGQHNAAELHMVHVKEGLSLTDALARALAIPDGVAVLGVLFQITYDGRTLATAKRTKPSEEKSEDASFKIDNFVPNALLPSGLEVFFRYYGSLTTPGYNEAVVWTVFAAPRSISGEQIQLFRAVCAQDGNPISSNVRPVQTFNKKAQKHTYEKFMLCLKHLYLSN</sequence>
<accession>A0ABD2MDT7</accession>
<keyword evidence="6" id="KW-0456">Lyase</keyword>
<evidence type="ECO:0000256" key="6">
    <source>
        <dbReference type="ARBA" id="ARBA00023239"/>
    </source>
</evidence>
<reference evidence="9 10" key="1">
    <citation type="submission" date="2024-10" db="EMBL/GenBank/DDBJ databases">
        <authorList>
            <person name="Kim D."/>
        </authorList>
    </citation>
    <scope>NUCLEOTIDE SEQUENCE [LARGE SCALE GENOMIC DNA]</scope>
    <source>
        <strain evidence="9">BH-2024</strain>
    </source>
</reference>
<dbReference type="CDD" id="cd00326">
    <property type="entry name" value="alpha_CA"/>
    <property type="match status" value="1"/>
</dbReference>
<comment type="caution">
    <text evidence="9">The sequence shown here is derived from an EMBL/GenBank/DDBJ whole genome shotgun (WGS) entry which is preliminary data.</text>
</comment>
<keyword evidence="4" id="KW-0479">Metal-binding</keyword>
<dbReference type="Gene3D" id="3.10.200.10">
    <property type="entry name" value="Alpha carbonic anhydrase"/>
    <property type="match status" value="1"/>
</dbReference>
<dbReference type="GO" id="GO:0004089">
    <property type="term" value="F:carbonate dehydratase activity"/>
    <property type="evidence" value="ECO:0007669"/>
    <property type="project" value="UniProtKB-EC"/>
</dbReference>
<evidence type="ECO:0000313" key="10">
    <source>
        <dbReference type="Proteomes" id="UP001620626"/>
    </source>
</evidence>
<keyword evidence="5" id="KW-0862">Zinc</keyword>
<feature type="domain" description="Alpha-carbonic anhydrase" evidence="8">
    <location>
        <begin position="1"/>
        <end position="206"/>
    </location>
</feature>
<dbReference type="Pfam" id="PF00194">
    <property type="entry name" value="Carb_anhydrase"/>
    <property type="match status" value="1"/>
</dbReference>
<dbReference type="PANTHER" id="PTHR18952">
    <property type="entry name" value="CARBONIC ANHYDRASE"/>
    <property type="match status" value="1"/>
</dbReference>
<dbReference type="AlphaFoldDB" id="A0ABD2MDT7"/>
<evidence type="ECO:0000256" key="5">
    <source>
        <dbReference type="ARBA" id="ARBA00022833"/>
    </source>
</evidence>
<organism evidence="9 10">
    <name type="scientific">Heterodera trifolii</name>
    <dbReference type="NCBI Taxonomy" id="157864"/>
    <lineage>
        <taxon>Eukaryota</taxon>
        <taxon>Metazoa</taxon>
        <taxon>Ecdysozoa</taxon>
        <taxon>Nematoda</taxon>
        <taxon>Chromadorea</taxon>
        <taxon>Rhabditida</taxon>
        <taxon>Tylenchina</taxon>
        <taxon>Tylenchomorpha</taxon>
        <taxon>Tylenchoidea</taxon>
        <taxon>Heteroderidae</taxon>
        <taxon>Heteroderinae</taxon>
        <taxon>Heterodera</taxon>
    </lineage>
</organism>
<evidence type="ECO:0000313" key="9">
    <source>
        <dbReference type="EMBL" id="KAL3125691.1"/>
    </source>
</evidence>
<dbReference type="Proteomes" id="UP001620626">
    <property type="component" value="Unassembled WGS sequence"/>
</dbReference>
<dbReference type="EC" id="4.2.1.1" evidence="3"/>
<evidence type="ECO:0000256" key="2">
    <source>
        <dbReference type="ARBA" id="ARBA00010718"/>
    </source>
</evidence>
<keyword evidence="10" id="KW-1185">Reference proteome</keyword>
<evidence type="ECO:0000256" key="4">
    <source>
        <dbReference type="ARBA" id="ARBA00022723"/>
    </source>
</evidence>
<comment type="cofactor">
    <cofactor evidence="1">
        <name>Zn(2+)</name>
        <dbReference type="ChEBI" id="CHEBI:29105"/>
    </cofactor>
</comment>
<gene>
    <name evidence="9" type="ORF">niasHT_009778</name>
</gene>
<evidence type="ECO:0000256" key="7">
    <source>
        <dbReference type="ARBA" id="ARBA00048348"/>
    </source>
</evidence>
<evidence type="ECO:0000256" key="1">
    <source>
        <dbReference type="ARBA" id="ARBA00001947"/>
    </source>
</evidence>
<dbReference type="GO" id="GO:0046872">
    <property type="term" value="F:metal ion binding"/>
    <property type="evidence" value="ECO:0007669"/>
    <property type="project" value="UniProtKB-KW"/>
</dbReference>
<proteinExistence type="inferred from homology"/>
<dbReference type="SMART" id="SM01057">
    <property type="entry name" value="Carb_anhydrase"/>
    <property type="match status" value="1"/>
</dbReference>
<name>A0ABD2MDT7_9BILA</name>
<dbReference type="SUPFAM" id="SSF51069">
    <property type="entry name" value="Carbonic anhydrase"/>
    <property type="match status" value="1"/>
</dbReference>
<dbReference type="PANTHER" id="PTHR18952:SF141">
    <property type="entry name" value="CARBONIC ANHYDRASE"/>
    <property type="match status" value="1"/>
</dbReference>
<dbReference type="EMBL" id="JBICBT010000024">
    <property type="protein sequence ID" value="KAL3125691.1"/>
    <property type="molecule type" value="Genomic_DNA"/>
</dbReference>